<dbReference type="Gene3D" id="3.30.420.150">
    <property type="entry name" value="Exopolyphosphatase. Domain 2"/>
    <property type="match status" value="1"/>
</dbReference>
<name>A0ABS8CEL5_9BURK</name>
<evidence type="ECO:0000256" key="1">
    <source>
        <dbReference type="ARBA" id="ARBA00022801"/>
    </source>
</evidence>
<evidence type="ECO:0000313" key="4">
    <source>
        <dbReference type="EMBL" id="MCB5364480.1"/>
    </source>
</evidence>
<dbReference type="PANTHER" id="PTHR30005:SF0">
    <property type="entry name" value="RETROGRADE REGULATION PROTEIN 2"/>
    <property type="match status" value="1"/>
</dbReference>
<dbReference type="Proteomes" id="UP000776983">
    <property type="component" value="Unassembled WGS sequence"/>
</dbReference>
<organism evidence="4 5">
    <name type="scientific">Mesopusillimonas faecipullorum</name>
    <dbReference type="NCBI Taxonomy" id="2755040"/>
    <lineage>
        <taxon>Bacteria</taxon>
        <taxon>Pseudomonadati</taxon>
        <taxon>Pseudomonadota</taxon>
        <taxon>Betaproteobacteria</taxon>
        <taxon>Burkholderiales</taxon>
        <taxon>Alcaligenaceae</taxon>
        <taxon>Mesopusillimonas</taxon>
    </lineage>
</organism>
<dbReference type="SUPFAM" id="SSF53067">
    <property type="entry name" value="Actin-like ATPase domain"/>
    <property type="match status" value="2"/>
</dbReference>
<dbReference type="Pfam" id="PF02541">
    <property type="entry name" value="Ppx-GppA"/>
    <property type="match status" value="1"/>
</dbReference>
<evidence type="ECO:0000259" key="2">
    <source>
        <dbReference type="Pfam" id="PF02541"/>
    </source>
</evidence>
<dbReference type="InterPro" id="IPR043129">
    <property type="entry name" value="ATPase_NBD"/>
</dbReference>
<evidence type="ECO:0000313" key="5">
    <source>
        <dbReference type="Proteomes" id="UP000776983"/>
    </source>
</evidence>
<dbReference type="Gene3D" id="1.10.3210.10">
    <property type="entry name" value="Hypothetical protein af1432"/>
    <property type="match status" value="1"/>
</dbReference>
<dbReference type="PANTHER" id="PTHR30005">
    <property type="entry name" value="EXOPOLYPHOSPHATASE"/>
    <property type="match status" value="1"/>
</dbReference>
<evidence type="ECO:0000259" key="3">
    <source>
        <dbReference type="Pfam" id="PF21447"/>
    </source>
</evidence>
<dbReference type="Pfam" id="PF21447">
    <property type="entry name" value="Ppx-GppA_III"/>
    <property type="match status" value="1"/>
</dbReference>
<dbReference type="EMBL" id="JACDXW010000006">
    <property type="protein sequence ID" value="MCB5364480.1"/>
    <property type="molecule type" value="Genomic_DNA"/>
</dbReference>
<dbReference type="PIRSF" id="PIRSF001267">
    <property type="entry name" value="Pyrophosphatase_GppA_Ppx"/>
    <property type="match status" value="1"/>
</dbReference>
<dbReference type="Gene3D" id="3.30.420.40">
    <property type="match status" value="1"/>
</dbReference>
<reference evidence="4 5" key="1">
    <citation type="submission" date="2020-07" db="EMBL/GenBank/DDBJ databases">
        <title>Pusillimonas sp. nov., isolated from poultry manure in Taiwan.</title>
        <authorList>
            <person name="Lin S.-Y."/>
            <person name="Tang Y.-S."/>
            <person name="Young C.-C."/>
        </authorList>
    </citation>
    <scope>NUCLEOTIDE SEQUENCE [LARGE SCALE GENOMIC DNA]</scope>
    <source>
        <strain evidence="4 5">CC-YST705</strain>
    </source>
</reference>
<dbReference type="InterPro" id="IPR003695">
    <property type="entry name" value="Ppx_GppA_N"/>
</dbReference>
<protein>
    <submittedName>
        <fullName evidence="4">Ppx/GppA family phosphatase</fullName>
    </submittedName>
</protein>
<keyword evidence="1" id="KW-0378">Hydrolase</keyword>
<dbReference type="SUPFAM" id="SSF109604">
    <property type="entry name" value="HD-domain/PDEase-like"/>
    <property type="match status" value="1"/>
</dbReference>
<feature type="domain" description="Ppx/GppA phosphatase N-terminal" evidence="2">
    <location>
        <begin position="22"/>
        <end position="304"/>
    </location>
</feature>
<proteinExistence type="predicted"/>
<sequence length="508" mass="55940">MDYLLAAVDLGSNSFRLTIARVVQHNGHAQIYAIDRLKDAVQLAAGLTPHKTLDEAAVERAIAVLKRYGERLEGFNPSRVRAVATNTFRVAKDTGPILARAEAALGFPIEVISGQEEARLIYSGVSSELPPSGNHRLVIDIGGGSTEVILGKGHQPIHLASLPMGCVSYTKQFFPDGRITAQRMGKARLAARRELESISDTYRHLGWEQAYGSSGTAKGLLAMLAEGGMSSRGITVEGMEALQKRLVSDGRVIMEHLPGIKPARAGVLSGGLAIMMAAFEELKIDFMLPGEGALRAGVLYDLLGRRSEHDKREETVQLMLQRYDIDAQQAQRVHTIAMQLFRSMKLEGEDVEELERTLSWAARLHEVGLSITSANYHLHSAYILGHADMPGFSNDDQKLLAWFASGHQGKVVRASSPRPEPSRAQWLTLLCLRLAVLLCRRREQPATLPIQLHHDGHSLSILADAQWLDTHALSEYSLRAEAKEWRKAEFRVELVEAPIKPVAIRESS</sequence>
<accession>A0ABS8CEL5</accession>
<gene>
    <name evidence="4" type="ORF">H0484_12065</name>
</gene>
<feature type="domain" description="Ppx/GppA phosphatase C-terminal" evidence="3">
    <location>
        <begin position="312"/>
        <end position="481"/>
    </location>
</feature>
<keyword evidence="5" id="KW-1185">Reference proteome</keyword>
<dbReference type="RefSeq" id="WP_226954898.1">
    <property type="nucleotide sequence ID" value="NZ_JACDXW010000006.1"/>
</dbReference>
<dbReference type="CDD" id="cd24053">
    <property type="entry name" value="ASKHA_NBD_EcPPX-GppA-like"/>
    <property type="match status" value="1"/>
</dbReference>
<dbReference type="InterPro" id="IPR048950">
    <property type="entry name" value="Ppx_GppA_C"/>
</dbReference>
<dbReference type="InterPro" id="IPR050273">
    <property type="entry name" value="GppA/Ppx_hydrolase"/>
</dbReference>
<comment type="caution">
    <text evidence="4">The sequence shown here is derived from an EMBL/GenBank/DDBJ whole genome shotgun (WGS) entry which is preliminary data.</text>
</comment>
<dbReference type="InterPro" id="IPR030673">
    <property type="entry name" value="PyroPPase_GppA_Ppx"/>
</dbReference>